<evidence type="ECO:0000256" key="1">
    <source>
        <dbReference type="SAM" id="MobiDB-lite"/>
    </source>
</evidence>
<sequence>MPGGGMSPPRAGPRSSRECPGHADAAGCRRQSSPGQAGPRRLALPPAEQLFPTRHDASSLPTSAAAAAACGRSAWTRWGCCSARVSAGAVILATVPSPFF</sequence>
<dbReference type="Proteomes" id="UP000823388">
    <property type="component" value="Chromosome 6K"/>
</dbReference>
<feature type="region of interest" description="Disordered" evidence="1">
    <location>
        <begin position="1"/>
        <end position="57"/>
    </location>
</feature>
<organism evidence="2 3">
    <name type="scientific">Panicum virgatum</name>
    <name type="common">Blackwell switchgrass</name>
    <dbReference type="NCBI Taxonomy" id="38727"/>
    <lineage>
        <taxon>Eukaryota</taxon>
        <taxon>Viridiplantae</taxon>
        <taxon>Streptophyta</taxon>
        <taxon>Embryophyta</taxon>
        <taxon>Tracheophyta</taxon>
        <taxon>Spermatophyta</taxon>
        <taxon>Magnoliopsida</taxon>
        <taxon>Liliopsida</taxon>
        <taxon>Poales</taxon>
        <taxon>Poaceae</taxon>
        <taxon>PACMAD clade</taxon>
        <taxon>Panicoideae</taxon>
        <taxon>Panicodae</taxon>
        <taxon>Paniceae</taxon>
        <taxon>Panicinae</taxon>
        <taxon>Panicum</taxon>
        <taxon>Panicum sect. Hiantes</taxon>
    </lineage>
</organism>
<dbReference type="EMBL" id="CM029047">
    <property type="protein sequence ID" value="KAG2584654.1"/>
    <property type="molecule type" value="Genomic_DNA"/>
</dbReference>
<evidence type="ECO:0000313" key="2">
    <source>
        <dbReference type="EMBL" id="KAG2584654.1"/>
    </source>
</evidence>
<keyword evidence="3" id="KW-1185">Reference proteome</keyword>
<name>A0A8T0RGT6_PANVG</name>
<proteinExistence type="predicted"/>
<protein>
    <submittedName>
        <fullName evidence="2">Uncharacterized protein</fullName>
    </submittedName>
</protein>
<dbReference type="AlphaFoldDB" id="A0A8T0RGT6"/>
<reference evidence="2" key="1">
    <citation type="submission" date="2020-05" db="EMBL/GenBank/DDBJ databases">
        <title>WGS assembly of Panicum virgatum.</title>
        <authorList>
            <person name="Lovell J.T."/>
            <person name="Jenkins J."/>
            <person name="Shu S."/>
            <person name="Juenger T.E."/>
            <person name="Schmutz J."/>
        </authorList>
    </citation>
    <scope>NUCLEOTIDE SEQUENCE</scope>
    <source>
        <strain evidence="2">AP13</strain>
    </source>
</reference>
<evidence type="ECO:0000313" key="3">
    <source>
        <dbReference type="Proteomes" id="UP000823388"/>
    </source>
</evidence>
<accession>A0A8T0RGT6</accession>
<gene>
    <name evidence="2" type="ORF">PVAP13_6KG332206</name>
</gene>
<comment type="caution">
    <text evidence="2">The sequence shown here is derived from an EMBL/GenBank/DDBJ whole genome shotgun (WGS) entry which is preliminary data.</text>
</comment>